<protein>
    <recommendedName>
        <fullName evidence="20">Down syndrome cell adhesion molecule-like protein Dscam2</fullName>
    </recommendedName>
</protein>
<dbReference type="FunFam" id="2.60.40.10:FF:000333">
    <property type="entry name" value="Down syndrome cell adhesion molecule"/>
    <property type="match status" value="1"/>
</dbReference>
<dbReference type="Proteomes" id="UP001497382">
    <property type="component" value="Unassembled WGS sequence"/>
</dbReference>
<evidence type="ECO:0000256" key="14">
    <source>
        <dbReference type="SAM" id="Phobius"/>
    </source>
</evidence>
<feature type="domain" description="Ig-like" evidence="16">
    <location>
        <begin position="806"/>
        <end position="903"/>
    </location>
</feature>
<keyword evidence="10" id="KW-1015">Disulfide bond</keyword>
<gene>
    <name evidence="18" type="ORF">LARSCL_LOCUS5380</name>
</gene>
<dbReference type="InterPro" id="IPR003599">
    <property type="entry name" value="Ig_sub"/>
</dbReference>
<dbReference type="CDD" id="cd00096">
    <property type="entry name" value="Ig"/>
    <property type="match status" value="1"/>
</dbReference>
<evidence type="ECO:0000256" key="7">
    <source>
        <dbReference type="ARBA" id="ARBA00022989"/>
    </source>
</evidence>
<dbReference type="EMBL" id="CAXIEN010000049">
    <property type="protein sequence ID" value="CAL1270590.1"/>
    <property type="molecule type" value="Genomic_DNA"/>
</dbReference>
<dbReference type="InterPro" id="IPR056754">
    <property type="entry name" value="DSCAM/DSCAML_C"/>
</dbReference>
<feature type="transmembrane region" description="Helical" evidence="14">
    <location>
        <begin position="1319"/>
        <end position="1343"/>
    </location>
</feature>
<feature type="domain" description="Ig-like" evidence="16">
    <location>
        <begin position="30"/>
        <end position="125"/>
    </location>
</feature>
<evidence type="ECO:0000256" key="15">
    <source>
        <dbReference type="SAM" id="SignalP"/>
    </source>
</evidence>
<keyword evidence="11" id="KW-0393">Immunoglobulin domain</keyword>
<feature type="signal peptide" evidence="15">
    <location>
        <begin position="1"/>
        <end position="23"/>
    </location>
</feature>
<proteinExistence type="predicted"/>
<dbReference type="InterPro" id="IPR036179">
    <property type="entry name" value="Ig-like_dom_sf"/>
</dbReference>
<feature type="domain" description="Ig-like" evidence="16">
    <location>
        <begin position="707"/>
        <end position="802"/>
    </location>
</feature>
<dbReference type="FunFam" id="2.60.40.10:FF:000324">
    <property type="entry name" value="Down syndrome cell adhesion molecule, isoform D"/>
    <property type="match status" value="1"/>
</dbReference>
<evidence type="ECO:0000259" key="16">
    <source>
        <dbReference type="PROSITE" id="PS50835"/>
    </source>
</evidence>
<dbReference type="GO" id="GO:0045202">
    <property type="term" value="C:synapse"/>
    <property type="evidence" value="ECO:0007669"/>
    <property type="project" value="UniProtKB-SubCell"/>
</dbReference>
<dbReference type="SMART" id="SM00409">
    <property type="entry name" value="IG"/>
    <property type="match status" value="9"/>
</dbReference>
<dbReference type="Pfam" id="PF00041">
    <property type="entry name" value="fn3"/>
    <property type="match status" value="3"/>
</dbReference>
<dbReference type="FunFam" id="2.60.40.10:FF:000017">
    <property type="entry name" value="Down syndrome cell adhesion molecule b"/>
    <property type="match status" value="1"/>
</dbReference>
<accession>A0AAV1ZK23</accession>
<keyword evidence="9 14" id="KW-0472">Membrane</keyword>
<evidence type="ECO:0000259" key="17">
    <source>
        <dbReference type="PROSITE" id="PS50853"/>
    </source>
</evidence>
<evidence type="ECO:0000313" key="19">
    <source>
        <dbReference type="Proteomes" id="UP001497382"/>
    </source>
</evidence>
<dbReference type="InterPro" id="IPR013783">
    <property type="entry name" value="Ig-like_fold"/>
</dbReference>
<evidence type="ECO:0000256" key="13">
    <source>
        <dbReference type="SAM" id="MobiDB-lite"/>
    </source>
</evidence>
<keyword evidence="5" id="KW-0130">Cell adhesion</keyword>
<keyword evidence="7 14" id="KW-1133">Transmembrane helix</keyword>
<dbReference type="SMART" id="SM00406">
    <property type="entry name" value="IGv"/>
    <property type="match status" value="3"/>
</dbReference>
<feature type="domain" description="Fibronectin type-III" evidence="17">
    <location>
        <begin position="1109"/>
        <end position="1198"/>
    </location>
</feature>
<evidence type="ECO:0000256" key="12">
    <source>
        <dbReference type="ARBA" id="ARBA00034103"/>
    </source>
</evidence>
<feature type="domain" description="Ig-like" evidence="16">
    <location>
        <begin position="143"/>
        <end position="220"/>
    </location>
</feature>
<feature type="domain" description="Fibronectin type-III" evidence="17">
    <location>
        <begin position="1008"/>
        <end position="1107"/>
    </location>
</feature>
<evidence type="ECO:0000256" key="1">
    <source>
        <dbReference type="ARBA" id="ARBA00004479"/>
    </source>
</evidence>
<dbReference type="PROSITE" id="PS50835">
    <property type="entry name" value="IG_LIKE"/>
    <property type="match status" value="9"/>
</dbReference>
<dbReference type="InterPro" id="IPR003961">
    <property type="entry name" value="FN3_dom"/>
</dbReference>
<dbReference type="SMART" id="SM00408">
    <property type="entry name" value="IGc2"/>
    <property type="match status" value="8"/>
</dbReference>
<dbReference type="GO" id="GO:0098609">
    <property type="term" value="P:cell-cell adhesion"/>
    <property type="evidence" value="ECO:0007669"/>
    <property type="project" value="TreeGrafter"/>
</dbReference>
<dbReference type="GO" id="GO:0009653">
    <property type="term" value="P:anatomical structure morphogenesis"/>
    <property type="evidence" value="ECO:0007669"/>
    <property type="project" value="UniProtKB-ARBA"/>
</dbReference>
<feature type="region of interest" description="Disordered" evidence="13">
    <location>
        <begin position="1348"/>
        <end position="1388"/>
    </location>
</feature>
<dbReference type="SMART" id="SM00060">
    <property type="entry name" value="FN3"/>
    <property type="match status" value="4"/>
</dbReference>
<dbReference type="InterPro" id="IPR036116">
    <property type="entry name" value="FN3_sf"/>
</dbReference>
<reference evidence="18 19" key="1">
    <citation type="submission" date="2024-04" db="EMBL/GenBank/DDBJ databases">
        <authorList>
            <person name="Rising A."/>
            <person name="Reimegard J."/>
            <person name="Sonavane S."/>
            <person name="Akerstrom W."/>
            <person name="Nylinder S."/>
            <person name="Hedman E."/>
            <person name="Kallberg Y."/>
        </authorList>
    </citation>
    <scope>NUCLEOTIDE SEQUENCE [LARGE SCALE GENOMIC DNA]</scope>
</reference>
<name>A0AAV1ZK23_9ARAC</name>
<dbReference type="GO" id="GO:0030154">
    <property type="term" value="P:cell differentiation"/>
    <property type="evidence" value="ECO:0007669"/>
    <property type="project" value="UniProtKB-ARBA"/>
</dbReference>
<dbReference type="Pfam" id="PF13927">
    <property type="entry name" value="Ig_3"/>
    <property type="match status" value="3"/>
</dbReference>
<dbReference type="InterPro" id="IPR003598">
    <property type="entry name" value="Ig_sub2"/>
</dbReference>
<dbReference type="GO" id="GO:0005886">
    <property type="term" value="C:plasma membrane"/>
    <property type="evidence" value="ECO:0007669"/>
    <property type="project" value="UniProtKB-SubCell"/>
</dbReference>
<comment type="subcellular location">
    <subcellularLocation>
        <location evidence="1">Membrane</location>
        <topology evidence="1">Single-pass type I membrane protein</topology>
    </subcellularLocation>
    <subcellularLocation>
        <location evidence="12">Synapse</location>
    </subcellularLocation>
</comment>
<dbReference type="InterPro" id="IPR013098">
    <property type="entry name" value="Ig_I-set"/>
</dbReference>
<feature type="domain" description="Ig-like" evidence="16">
    <location>
        <begin position="611"/>
        <end position="702"/>
    </location>
</feature>
<feature type="domain" description="Fibronectin type-III" evidence="17">
    <location>
        <begin position="908"/>
        <end position="1003"/>
    </location>
</feature>
<feature type="domain" description="Ig-like" evidence="16">
    <location>
        <begin position="330"/>
        <end position="415"/>
    </location>
</feature>
<evidence type="ECO:0000256" key="8">
    <source>
        <dbReference type="ARBA" id="ARBA00023018"/>
    </source>
</evidence>
<dbReference type="FunFam" id="2.60.40.10:FF:000104">
    <property type="entry name" value="Down syndrome cell adhesion molecule b"/>
    <property type="match status" value="1"/>
</dbReference>
<feature type="region of interest" description="Disordered" evidence="13">
    <location>
        <begin position="1093"/>
        <end position="1119"/>
    </location>
</feature>
<feature type="compositionally biased region" description="Basic and acidic residues" evidence="13">
    <location>
        <begin position="1350"/>
        <end position="1363"/>
    </location>
</feature>
<feature type="compositionally biased region" description="Basic and acidic residues" evidence="13">
    <location>
        <begin position="1377"/>
        <end position="1387"/>
    </location>
</feature>
<dbReference type="SUPFAM" id="SSF48726">
    <property type="entry name" value="Immunoglobulin"/>
    <property type="match status" value="9"/>
</dbReference>
<evidence type="ECO:0000256" key="9">
    <source>
        <dbReference type="ARBA" id="ARBA00023136"/>
    </source>
</evidence>
<dbReference type="InterPro" id="IPR013106">
    <property type="entry name" value="Ig_V-set"/>
</dbReference>
<dbReference type="Pfam" id="PF07679">
    <property type="entry name" value="I-set"/>
    <property type="match status" value="4"/>
</dbReference>
<keyword evidence="3 15" id="KW-0732">Signal</keyword>
<feature type="domain" description="Ig-like" evidence="16">
    <location>
        <begin position="237"/>
        <end position="325"/>
    </location>
</feature>
<feature type="chain" id="PRO_5043965435" description="Down syndrome cell adhesion molecule-like protein Dscam2" evidence="15">
    <location>
        <begin position="24"/>
        <end position="1443"/>
    </location>
</feature>
<dbReference type="CDD" id="cd00063">
    <property type="entry name" value="FN3"/>
    <property type="match status" value="4"/>
</dbReference>
<dbReference type="Gene3D" id="2.60.40.10">
    <property type="entry name" value="Immunoglobulins"/>
    <property type="match status" value="13"/>
</dbReference>
<dbReference type="FunFam" id="2.60.40.10:FF:000028">
    <property type="entry name" value="Neuronal cell adhesion molecule"/>
    <property type="match status" value="1"/>
</dbReference>
<evidence type="ECO:0000256" key="11">
    <source>
        <dbReference type="ARBA" id="ARBA00023319"/>
    </source>
</evidence>
<evidence type="ECO:0000256" key="2">
    <source>
        <dbReference type="ARBA" id="ARBA00022692"/>
    </source>
</evidence>
<keyword evidence="6" id="KW-0524">Neurogenesis</keyword>
<keyword evidence="2 14" id="KW-0812">Transmembrane</keyword>
<dbReference type="FunFam" id="2.60.40.10:FF:000719">
    <property type="entry name" value="nephrin isoform X1"/>
    <property type="match status" value="1"/>
</dbReference>
<evidence type="ECO:0000313" key="18">
    <source>
        <dbReference type="EMBL" id="CAL1270590.1"/>
    </source>
</evidence>
<evidence type="ECO:0008006" key="20">
    <source>
        <dbReference type="Google" id="ProtNLM"/>
    </source>
</evidence>
<evidence type="ECO:0000256" key="10">
    <source>
        <dbReference type="ARBA" id="ARBA00023157"/>
    </source>
</evidence>
<feature type="domain" description="Ig-like" evidence="16">
    <location>
        <begin position="420"/>
        <end position="515"/>
    </location>
</feature>
<dbReference type="Pfam" id="PF25059">
    <property type="entry name" value="FN3_DSCAM-DSCAML_C"/>
    <property type="match status" value="1"/>
</dbReference>
<dbReference type="PANTHER" id="PTHR44170:SF56">
    <property type="entry name" value="FIBRONECTIN TYPE-III DOMAIN-CONTAINING PROTEIN"/>
    <property type="match status" value="1"/>
</dbReference>
<keyword evidence="19" id="KW-1185">Reference proteome</keyword>
<evidence type="ECO:0000256" key="4">
    <source>
        <dbReference type="ARBA" id="ARBA00022737"/>
    </source>
</evidence>
<dbReference type="InterPro" id="IPR007110">
    <property type="entry name" value="Ig-like_dom"/>
</dbReference>
<dbReference type="GO" id="GO:0007399">
    <property type="term" value="P:nervous system development"/>
    <property type="evidence" value="ECO:0007669"/>
    <property type="project" value="UniProtKB-KW"/>
</dbReference>
<organism evidence="18 19">
    <name type="scientific">Larinioides sclopetarius</name>
    <dbReference type="NCBI Taxonomy" id="280406"/>
    <lineage>
        <taxon>Eukaryota</taxon>
        <taxon>Metazoa</taxon>
        <taxon>Ecdysozoa</taxon>
        <taxon>Arthropoda</taxon>
        <taxon>Chelicerata</taxon>
        <taxon>Arachnida</taxon>
        <taxon>Araneae</taxon>
        <taxon>Araneomorphae</taxon>
        <taxon>Entelegynae</taxon>
        <taxon>Araneoidea</taxon>
        <taxon>Araneidae</taxon>
        <taxon>Larinioides</taxon>
    </lineage>
</organism>
<evidence type="ECO:0000256" key="3">
    <source>
        <dbReference type="ARBA" id="ARBA00022729"/>
    </source>
</evidence>
<dbReference type="SUPFAM" id="SSF49265">
    <property type="entry name" value="Fibronectin type III"/>
    <property type="match status" value="2"/>
</dbReference>
<feature type="domain" description="Ig-like" evidence="16">
    <location>
        <begin position="517"/>
        <end position="604"/>
    </location>
</feature>
<feature type="domain" description="Fibronectin type-III" evidence="17">
    <location>
        <begin position="1199"/>
        <end position="1295"/>
    </location>
</feature>
<evidence type="ECO:0000256" key="6">
    <source>
        <dbReference type="ARBA" id="ARBA00022902"/>
    </source>
</evidence>
<evidence type="ECO:0000256" key="5">
    <source>
        <dbReference type="ARBA" id="ARBA00022889"/>
    </source>
</evidence>
<keyword evidence="8" id="KW-0770">Synapse</keyword>
<keyword evidence="4" id="KW-0677">Repeat</keyword>
<comment type="caution">
    <text evidence="18">The sequence shown here is derived from an EMBL/GenBank/DDBJ whole genome shotgun (WGS) entry which is preliminary data.</text>
</comment>
<sequence>MCFKMQCQLVFLTLFWKVGLLYADITVRGPSFEYEPPPRVDFDNSTGAVVRCSAKGQPIPDIWWETKNGSAVREVPGLQHLRPDGSMVFAPFAPVQYRREVHDAIYRCVATNVAGRIGSREVKVRAVLQDYKVTAYDAEFIIKGNVALLRCDISGNGKEYVFVTSWLRDDGLTISLNDNNGKYAVFPTGEFHVRHVDEADTLRKYRCQVHNKLSRETKLSDQWAKIIMTEPHGSVPPRIVHWRRDIQEQNGETVWLPCVAHGYPVPSIRWYRQDSSIMTSFANNHRITEQEGMLVIHRATLQDSGKYVCVVNNSKGQEQVHTVLTVRDSLRATITPSHTIVTVGTSLSLRCEVSGSPILYLKWKKNLKPLVLDNRIRQQSNNVLEIANVRLGDEGMYQCFIYNSDESAQGSSTVLIQADPPVIISRFEEQIINPGHPVSLRCIAKGHPLPKITWTSDGESIPSSTRLRLGDFVTQDGSVVHSFLNISSVEVGDGKEYACNAESDFGRAFHQAKLNVPSSPVGRPFQNKTALVGQTAIFVCPVAGYPLTHFAWEKDGESLPNSHRHEVRPNGKVVIHYVEKNTDDGTYWCTAGNNRGVSARGRIDVHVVAGPVVDPFNFPENLREGRRTSLTCMVSAGDPPISFRWEKDGEPIQPALLDVNVEYINQYTSTLFFEKASQKHNGNYTCIASNLYASANHTASLTLNIPPRWIIEPKDVEVVQGSSVRVDCQAEGYPRPIIRWKQLVGAHGNPESFQTIMSSARMQVLENGSLLILEASSNDGGSFLCQAFNRIGPGLSKMLTITVHVPAHFKTKFNAQKSKKGDQVNLNCKAQGDRPITITWYKDGELLGNGTIPRYSKRQYDHHDGLTSQLSIHSVRREDSSVFSCRATNRYGHDDSTVELVVQEAPDHPSQLEVIHISSRSVHIRWAMPFNGNSPILRFLVVTENTKGNSNSNIVTTDISGSQTDTTVRGLKPRTTYNIHVLAENAIGRSTRSKILTVTTDDEVPRSPPLQVRVTPLNSNSLKVSWRPPEEASDGGGSITGYYVGYKAVKTGGQYLFKTLKVTDDFENECVLTNLMSSTEYNIVVQAFNEKGPGPQSDEIVSETSKFDPPKSPAVKVSKSTTNSIQIHWESSEDVEGYLAYIREENEEWKEATLPPDVSSYNFENLKCGSAYQIYMVPFASGGKGERSQILSVKTDGRGPSSPQKDHFLQVNATSVTVFLSAWEDGGCPILQYFLRYRAQNEQQWTEIPVLNHRPRAFITGLNPGQWYKLVAGARNSAGNKEVEFDFLTRRIDVGKSQGIGHPPPIVAESSAMELQRRVAVITSAVCSAVVLVVILIAACAVLTRRRRQRPEGHDSGADRRSTGEIQKSETVALSAWEKRPRADSSHRGSQCRESLYLPCPYATARLSQFSVDGDTDGVHHSVALTGNEHSYDVPIQVVSKLH</sequence>
<dbReference type="PROSITE" id="PS50853">
    <property type="entry name" value="FN3"/>
    <property type="match status" value="4"/>
</dbReference>
<dbReference type="PANTHER" id="PTHR44170">
    <property type="entry name" value="PROTEIN SIDEKICK"/>
    <property type="match status" value="1"/>
</dbReference>